<comment type="similarity">
    <text evidence="4">Belongs to the TRAFAC class dynamin-like GTPase superfamily. GB1/RHD3 GTPase family.</text>
</comment>
<protein>
    <recommendedName>
        <fullName evidence="5">GB1/RHD3-type G domain-containing protein</fullName>
    </recommendedName>
</protein>
<gene>
    <name evidence="6" type="ORF">ABMA27_006498</name>
</gene>
<evidence type="ECO:0000259" key="5">
    <source>
        <dbReference type="PROSITE" id="PS51715"/>
    </source>
</evidence>
<organism evidence="6 7">
    <name type="scientific">Loxostege sticticalis</name>
    <name type="common">Beet webworm moth</name>
    <dbReference type="NCBI Taxonomy" id="481309"/>
    <lineage>
        <taxon>Eukaryota</taxon>
        <taxon>Metazoa</taxon>
        <taxon>Ecdysozoa</taxon>
        <taxon>Arthropoda</taxon>
        <taxon>Hexapoda</taxon>
        <taxon>Insecta</taxon>
        <taxon>Pterygota</taxon>
        <taxon>Neoptera</taxon>
        <taxon>Endopterygota</taxon>
        <taxon>Lepidoptera</taxon>
        <taxon>Glossata</taxon>
        <taxon>Ditrysia</taxon>
        <taxon>Pyraloidea</taxon>
        <taxon>Crambidae</taxon>
        <taxon>Pyraustinae</taxon>
        <taxon>Loxostege</taxon>
    </lineage>
</organism>
<evidence type="ECO:0000256" key="3">
    <source>
        <dbReference type="ARBA" id="ARBA00023134"/>
    </source>
</evidence>
<dbReference type="Proteomes" id="UP001549920">
    <property type="component" value="Unassembled WGS sequence"/>
</dbReference>
<keyword evidence="7" id="KW-1185">Reference proteome</keyword>
<accession>A0ABR3IJE6</accession>
<evidence type="ECO:0000256" key="2">
    <source>
        <dbReference type="ARBA" id="ARBA00022801"/>
    </source>
</evidence>
<dbReference type="SUPFAM" id="SSF48340">
    <property type="entry name" value="Interferon-induced guanylate-binding protein 1 (GBP1), C-terminal domain"/>
    <property type="match status" value="2"/>
</dbReference>
<keyword evidence="3" id="KW-0342">GTP-binding</keyword>
<dbReference type="EMBL" id="JBEUOH010000002">
    <property type="protein sequence ID" value="KAL0901192.1"/>
    <property type="molecule type" value="Genomic_DNA"/>
</dbReference>
<keyword evidence="2" id="KW-0378">Hydrolase</keyword>
<reference evidence="6 7" key="1">
    <citation type="submission" date="2024-06" db="EMBL/GenBank/DDBJ databases">
        <title>A chromosome-level genome assembly of beet webworm, Loxostege sticticalis.</title>
        <authorList>
            <person name="Zhang Y."/>
        </authorList>
    </citation>
    <scope>NUCLEOTIDE SEQUENCE [LARGE SCALE GENOMIC DNA]</scope>
    <source>
        <strain evidence="6">AQ026</strain>
        <tissue evidence="6">Whole body</tissue>
    </source>
</reference>
<evidence type="ECO:0000256" key="4">
    <source>
        <dbReference type="PROSITE-ProRule" id="PRU01052"/>
    </source>
</evidence>
<feature type="domain" description="GB1/RHD3-type G" evidence="5">
    <location>
        <begin position="37"/>
        <end position="282"/>
    </location>
</feature>
<keyword evidence="1" id="KW-0547">Nucleotide-binding</keyword>
<dbReference type="Pfam" id="PF02263">
    <property type="entry name" value="GBP"/>
    <property type="match status" value="1"/>
</dbReference>
<dbReference type="PANTHER" id="PTHR10751">
    <property type="entry name" value="GUANYLATE BINDING PROTEIN"/>
    <property type="match status" value="1"/>
</dbReference>
<dbReference type="Gene3D" id="1.20.58.420">
    <property type="entry name" value="AHSP"/>
    <property type="match status" value="2"/>
</dbReference>
<dbReference type="InterPro" id="IPR036543">
    <property type="entry name" value="Guanylate-bd_C_sf"/>
</dbReference>
<evidence type="ECO:0000313" key="7">
    <source>
        <dbReference type="Proteomes" id="UP001549920"/>
    </source>
</evidence>
<comment type="caution">
    <text evidence="6">The sequence shown here is derived from an EMBL/GenBank/DDBJ whole genome shotgun (WGS) entry which is preliminary data.</text>
</comment>
<sequence>MNGNGGHGMQVVDVPKSHQYVLSEEALGVLNADAARALPVAVVSVAGAFRGGKSFLLDFFLRYLNATDADRNSGAWLGNDEDPLVGFNWSTSYERNTIGIHIWSRLFPMTLNGEKVAVMLMDTQGTFDNDSAIRDNTTIFALSTLLSSLQIYNISGNLKGNDLQHLQYFTEFARLVANDAQPFQHLKFLIRDWQFTDDLPHGADGGRRLLDRVLEVRPDQPADQQEIRRHLRSCFEEIDCFLMAHPGFTVSGRNFNGRLADLRPEFRACLRELVPLVFAPNRLVPKRINGQPLTAQEFVHYLRTYMNAFNSDTLPEPATILQATTEAGLLLATEAARAHYKAAIEAGAGDRLLPTAAVYRLHSDAMAAARNLFTSRRIMGNRQRIDEALTQLMQELDGHLHDFASMSEHKLSKASEKAVEMYEDRMLSDVLESQLCAEPAALEAEHRAVAAAVADAFRHQLQADSDDKETKRLLQDLKTRFIQMVHFNELNNNGHVSKALDVYVKEMDKGTNGGQPCLSGQELQAKHTAAREAARKFLRQKRNRCTNQSSGNDQYLDRLDKEIKLQYERFTQANKANSESLVLAMISAYKDRVSKLTGGPKMKCLPPSKFHDDDDEIRETINQMYHARRTVGSDHRRHKYDISDEDDDSGWEEIKQAMTEHYNELYETNKELNRAAVEAACAEYRSYMDTKTETLMPSLGNPIKMMLLPLKVTDVWLKLDDYHATAKKMAIKKFKSHRRNGSVEDDDKYFNRLMNKIDNLFERYKNPFVNVAREIGFDDE</sequence>
<dbReference type="InterPro" id="IPR027417">
    <property type="entry name" value="P-loop_NTPase"/>
</dbReference>
<name>A0ABR3IJE6_LOXSC</name>
<dbReference type="InterPro" id="IPR030386">
    <property type="entry name" value="G_GB1_RHD3_dom"/>
</dbReference>
<dbReference type="Gene3D" id="3.40.50.300">
    <property type="entry name" value="P-loop containing nucleotide triphosphate hydrolases"/>
    <property type="match status" value="1"/>
</dbReference>
<dbReference type="PROSITE" id="PS51715">
    <property type="entry name" value="G_GB1_RHD3"/>
    <property type="match status" value="1"/>
</dbReference>
<dbReference type="InterPro" id="IPR015894">
    <property type="entry name" value="Guanylate-bd_N"/>
</dbReference>
<dbReference type="SUPFAM" id="SSF52540">
    <property type="entry name" value="P-loop containing nucleoside triphosphate hydrolases"/>
    <property type="match status" value="1"/>
</dbReference>
<proteinExistence type="inferred from homology"/>
<dbReference type="CDD" id="cd01851">
    <property type="entry name" value="GBP"/>
    <property type="match status" value="1"/>
</dbReference>
<evidence type="ECO:0000256" key="1">
    <source>
        <dbReference type="ARBA" id="ARBA00022741"/>
    </source>
</evidence>
<evidence type="ECO:0000313" key="6">
    <source>
        <dbReference type="EMBL" id="KAL0901192.1"/>
    </source>
</evidence>